<name>F0YP39_AURAN</name>
<keyword evidence="3" id="KW-1185">Reference proteome</keyword>
<feature type="region of interest" description="Disordered" evidence="1">
    <location>
        <begin position="384"/>
        <end position="442"/>
    </location>
</feature>
<sequence>MPKARAARKSDNFRIKKGRGGHRAGSLAKCWNKNAELHRDSQLEKHDELEGLQGPIRPADVDENKKKIVPLARKFLRSYAENFATDAPPSDLLKMREGIARAKDMRLPSYFAVPICLSKLGPSVGDMVEQLGSDDMPYRRDSEAMANFIVDCAAEVRCRHKHRYACNDQETLAWTKHYSAAYGFLGPCACGEPGSDKRDAYLESMRALAKDITLHGLLSKLQDGQVCPAEIAQIRERLGRIWSSPYVGQWVIRSVLWCSASAEDAVRLMGCYATSSAQVLCTKAANKHISFAEARALFPTSSPFLVAMHLCFAEGMQNELTKNGRIKTPAAAATWLTKRRVRAQLAAIRDAERNATGLEPRPDKIAAMQRHVMETKRESLRCAGVAPPAHDNNAGVPKRKRNRDGTPNPKKRGKIKRDAWARQQANEAKRNQLHRPNVAGTIRPTRTRQAAQKVIYTVAAYVGGGMLDKPFSQKPYKHVFASDNNMKFQKSCQRNLRTKFSLVDMDETSAREFVKLATVDIPSGAHVHFNACMCCKNASPSSGSSPDYEDYDEQIKKLAEIVTNLGKKHIVTFFAEFVVNHLIIKKFTQWFKQAHIRTIKLAGEEKRHRVFVSEGFSIDNIEAHLENMQEKAGPTVESILGKGHFKMNTGSRAKWISTKEKIGTLTCTGMKFKHARSGKITQCGRQHQQGHLPPRACLPPYVRTPPDADTPRPPTTQNVAHLEDATVATANPHANRRTAALLPPAHTYVADESNTQKVDFPRKHRDLHRVLSPRDNKGLLCTRKPQAVRSNADATTRLGELKPRLRQLARASRCLRASLRSPTVPHRRPQLADARPRRPSPILRELNRSARHAHDVNVAKLKMHRDSNCGPLAPMKYIESRVLKESAQSVDVLLVDKLRLLHVARRVLQRDHEVWRGHKLNLTRGFHNNSSALGHGQPKGPREVG</sequence>
<accession>F0YP39</accession>
<gene>
    <name evidence="2" type="ORF">AURANDRAFT_68283</name>
</gene>
<feature type="region of interest" description="Disordered" evidence="1">
    <location>
        <begin position="925"/>
        <end position="945"/>
    </location>
</feature>
<dbReference type="InParanoid" id="F0YP39"/>
<protein>
    <submittedName>
        <fullName evidence="2">Uncharacterized protein</fullName>
    </submittedName>
</protein>
<dbReference type="Proteomes" id="UP000002729">
    <property type="component" value="Unassembled WGS sequence"/>
</dbReference>
<reference evidence="2 3" key="1">
    <citation type="journal article" date="2011" name="Proc. Natl. Acad. Sci. U.S.A.">
        <title>Niche of harmful alga Aureococcus anophagefferens revealed through ecogenomics.</title>
        <authorList>
            <person name="Gobler C.J."/>
            <person name="Berry D.L."/>
            <person name="Dyhrman S.T."/>
            <person name="Wilhelm S.W."/>
            <person name="Salamov A."/>
            <person name="Lobanov A.V."/>
            <person name="Zhang Y."/>
            <person name="Collier J.L."/>
            <person name="Wurch L.L."/>
            <person name="Kustka A.B."/>
            <person name="Dill B.D."/>
            <person name="Shah M."/>
            <person name="VerBerkmoes N.C."/>
            <person name="Kuo A."/>
            <person name="Terry A."/>
            <person name="Pangilinan J."/>
            <person name="Lindquist E.A."/>
            <person name="Lucas S."/>
            <person name="Paulsen I.T."/>
            <person name="Hattenrath-Lehmann T.K."/>
            <person name="Talmage S.C."/>
            <person name="Walker E.A."/>
            <person name="Koch F."/>
            <person name="Burson A.M."/>
            <person name="Marcoval M.A."/>
            <person name="Tang Y.Z."/>
            <person name="Lecleir G.R."/>
            <person name="Coyne K.J."/>
            <person name="Berg G.M."/>
            <person name="Bertrand E.M."/>
            <person name="Saito M.A."/>
            <person name="Gladyshev V.N."/>
            <person name="Grigoriev I.V."/>
        </authorList>
    </citation>
    <scope>NUCLEOTIDE SEQUENCE [LARGE SCALE GENOMIC DNA]</scope>
    <source>
        <strain evidence="3">CCMP 1984</strain>
    </source>
</reference>
<evidence type="ECO:0000313" key="2">
    <source>
        <dbReference type="EMBL" id="EGB03123.1"/>
    </source>
</evidence>
<proteinExistence type="predicted"/>
<dbReference type="EMBL" id="GL833195">
    <property type="protein sequence ID" value="EGB03123.1"/>
    <property type="molecule type" value="Genomic_DNA"/>
</dbReference>
<evidence type="ECO:0000313" key="3">
    <source>
        <dbReference type="Proteomes" id="UP000002729"/>
    </source>
</evidence>
<evidence type="ECO:0000256" key="1">
    <source>
        <dbReference type="SAM" id="MobiDB-lite"/>
    </source>
</evidence>
<dbReference type="AlphaFoldDB" id="F0YP39"/>
<dbReference type="GeneID" id="20226706"/>
<organism evidence="3">
    <name type="scientific">Aureococcus anophagefferens</name>
    <name type="common">Harmful bloom alga</name>
    <dbReference type="NCBI Taxonomy" id="44056"/>
    <lineage>
        <taxon>Eukaryota</taxon>
        <taxon>Sar</taxon>
        <taxon>Stramenopiles</taxon>
        <taxon>Ochrophyta</taxon>
        <taxon>Pelagophyceae</taxon>
        <taxon>Pelagomonadales</taxon>
        <taxon>Pelagomonadaceae</taxon>
        <taxon>Aureococcus</taxon>
    </lineage>
</organism>
<dbReference type="RefSeq" id="XP_009042182.1">
    <property type="nucleotide sequence ID" value="XM_009043934.1"/>
</dbReference>
<dbReference type="KEGG" id="aaf:AURANDRAFT_68283"/>
<feature type="region of interest" description="Disordered" evidence="1">
    <location>
        <begin position="1"/>
        <end position="24"/>
    </location>
</feature>